<dbReference type="PANTHER" id="PTHR30472:SF24">
    <property type="entry name" value="FERRIC ENTEROBACTIN TRANSPORT SYSTEM PERMEASE PROTEIN FEPG"/>
    <property type="match status" value="1"/>
</dbReference>
<feature type="transmembrane region" description="Helical" evidence="9">
    <location>
        <begin position="319"/>
        <end position="341"/>
    </location>
</feature>
<evidence type="ECO:0000256" key="9">
    <source>
        <dbReference type="SAM" id="Phobius"/>
    </source>
</evidence>
<dbReference type="EMBL" id="CP099489">
    <property type="protein sequence ID" value="USQ79944.1"/>
    <property type="molecule type" value="Genomic_DNA"/>
</dbReference>
<dbReference type="RefSeq" id="WP_252593110.1">
    <property type="nucleotide sequence ID" value="NZ_CP099489.1"/>
</dbReference>
<keyword evidence="7 9" id="KW-0472">Membrane</keyword>
<feature type="transmembrane region" description="Helical" evidence="9">
    <location>
        <begin position="347"/>
        <end position="366"/>
    </location>
</feature>
<feature type="transmembrane region" description="Helical" evidence="9">
    <location>
        <begin position="280"/>
        <end position="307"/>
    </location>
</feature>
<feature type="transmembrane region" description="Helical" evidence="9">
    <location>
        <begin position="190"/>
        <end position="208"/>
    </location>
</feature>
<feature type="transmembrane region" description="Helical" evidence="9">
    <location>
        <begin position="238"/>
        <end position="260"/>
    </location>
</feature>
<keyword evidence="6 9" id="KW-1133">Transmembrane helix</keyword>
<feature type="transmembrane region" description="Helical" evidence="9">
    <location>
        <begin position="50"/>
        <end position="71"/>
    </location>
</feature>
<dbReference type="CDD" id="cd06550">
    <property type="entry name" value="TM_ABC_iron-siderophores_like"/>
    <property type="match status" value="1"/>
</dbReference>
<evidence type="ECO:0000256" key="1">
    <source>
        <dbReference type="ARBA" id="ARBA00004651"/>
    </source>
</evidence>
<dbReference type="Pfam" id="PF01032">
    <property type="entry name" value="FecCD"/>
    <property type="match status" value="1"/>
</dbReference>
<comment type="similarity">
    <text evidence="2">Belongs to the binding-protein-dependent transport system permease family. FecCD subfamily.</text>
</comment>
<protein>
    <submittedName>
        <fullName evidence="10">Iron ABC transporter permease</fullName>
    </submittedName>
</protein>
<evidence type="ECO:0000313" key="11">
    <source>
        <dbReference type="Proteomes" id="UP001056455"/>
    </source>
</evidence>
<proteinExistence type="inferred from homology"/>
<dbReference type="SUPFAM" id="SSF81345">
    <property type="entry name" value="ABC transporter involved in vitamin B12 uptake, BtuC"/>
    <property type="match status" value="1"/>
</dbReference>
<dbReference type="Gene3D" id="1.10.3470.10">
    <property type="entry name" value="ABC transporter involved in vitamin B12 uptake, BtuC"/>
    <property type="match status" value="1"/>
</dbReference>
<evidence type="ECO:0000256" key="5">
    <source>
        <dbReference type="ARBA" id="ARBA00022692"/>
    </source>
</evidence>
<dbReference type="InterPro" id="IPR037294">
    <property type="entry name" value="ABC_BtuC-like"/>
</dbReference>
<comment type="subcellular location">
    <subcellularLocation>
        <location evidence="1">Cell membrane</location>
        <topology evidence="1">Multi-pass membrane protein</topology>
    </subcellularLocation>
</comment>
<dbReference type="Proteomes" id="UP001056455">
    <property type="component" value="Chromosome"/>
</dbReference>
<reference evidence="10" key="1">
    <citation type="submission" date="2022-06" db="EMBL/GenBank/DDBJ databases">
        <title>Ornithinimicrobium HY1793.</title>
        <authorList>
            <person name="Huang Y."/>
        </authorList>
    </citation>
    <scope>NUCLEOTIDE SEQUENCE</scope>
    <source>
        <strain evidence="10">HY1793</strain>
    </source>
</reference>
<dbReference type="PANTHER" id="PTHR30472">
    <property type="entry name" value="FERRIC ENTEROBACTIN TRANSPORT SYSTEM PERMEASE PROTEIN"/>
    <property type="match status" value="1"/>
</dbReference>
<keyword evidence="3" id="KW-0813">Transport</keyword>
<gene>
    <name evidence="10" type="ORF">NF556_20550</name>
</gene>
<keyword evidence="11" id="KW-1185">Reference proteome</keyword>
<feature type="transmembrane region" description="Helical" evidence="9">
    <location>
        <begin position="105"/>
        <end position="123"/>
    </location>
</feature>
<keyword evidence="5 9" id="KW-0812">Transmembrane</keyword>
<evidence type="ECO:0000256" key="4">
    <source>
        <dbReference type="ARBA" id="ARBA00022475"/>
    </source>
</evidence>
<evidence type="ECO:0000256" key="6">
    <source>
        <dbReference type="ARBA" id="ARBA00022989"/>
    </source>
</evidence>
<keyword evidence="4" id="KW-1003">Cell membrane</keyword>
<evidence type="ECO:0000256" key="8">
    <source>
        <dbReference type="SAM" id="MobiDB-lite"/>
    </source>
</evidence>
<name>A0ABY4YT40_9MICO</name>
<dbReference type="InterPro" id="IPR000522">
    <property type="entry name" value="ABC_transptr_permease_BtuC"/>
</dbReference>
<feature type="transmembrane region" description="Helical" evidence="9">
    <location>
        <begin position="135"/>
        <end position="153"/>
    </location>
</feature>
<evidence type="ECO:0000256" key="2">
    <source>
        <dbReference type="ARBA" id="ARBA00007935"/>
    </source>
</evidence>
<feature type="transmembrane region" description="Helical" evidence="9">
    <location>
        <begin position="159"/>
        <end position="178"/>
    </location>
</feature>
<feature type="region of interest" description="Disordered" evidence="8">
    <location>
        <begin position="1"/>
        <end position="28"/>
    </location>
</feature>
<evidence type="ECO:0000256" key="3">
    <source>
        <dbReference type="ARBA" id="ARBA00022448"/>
    </source>
</evidence>
<feature type="compositionally biased region" description="Pro residues" evidence="8">
    <location>
        <begin position="7"/>
        <end position="21"/>
    </location>
</feature>
<sequence length="375" mass="38291">MTTTSMPPTPKPPTPRPPTSLPPTSRRPDVELAPALRAISETRGRVRRRATLVVGGLLVLLLAAFTARVLLGDFTITVPDFFRIVGGADIPAATYILMEQKLPRAVVGVLAGVALGATGATFQSMARNPLASPDVLGITLGCSAAAVTASVLFGASAGVVSLAALGGGAAVAVCLVVLSGSHAGAAPGRMILVGIALAAMLVSVIHWVMVRADIYQAHEAMVWLTGSLNGVTWTEIRVLALIVAVTLPLLLYAGAHLQVVELGDDLASGLGRPPQATRSRAIALVVVLTAATTAVCGPIVFVAFLSGPIARRLLRGRHSLLAAGLVGAVIVVLADYLAAYALPSSNFPVGVVTGLAGAPFLLWLLATSRPSTQSA</sequence>
<evidence type="ECO:0000313" key="10">
    <source>
        <dbReference type="EMBL" id="USQ79944.1"/>
    </source>
</evidence>
<evidence type="ECO:0000256" key="7">
    <source>
        <dbReference type="ARBA" id="ARBA00023136"/>
    </source>
</evidence>
<organism evidence="10 11">
    <name type="scientific">Ornithinimicrobium faecis</name>
    <dbReference type="NCBI Taxonomy" id="2934158"/>
    <lineage>
        <taxon>Bacteria</taxon>
        <taxon>Bacillati</taxon>
        <taxon>Actinomycetota</taxon>
        <taxon>Actinomycetes</taxon>
        <taxon>Micrococcales</taxon>
        <taxon>Ornithinimicrobiaceae</taxon>
        <taxon>Ornithinimicrobium</taxon>
    </lineage>
</organism>
<accession>A0ABY4YT40</accession>